<comment type="caution">
    <text evidence="1">The sequence shown here is derived from an EMBL/GenBank/DDBJ whole genome shotgun (WGS) entry which is preliminary data.</text>
</comment>
<name>A0A4Y2V3Q7_ARAVE</name>
<proteinExistence type="predicted"/>
<sequence>MDPRMLWILPVLECLTCPVSVPDLNPSWRLILPVPQCLIPQFRSLIVQSLTEAASDCLSSQCLDSCSSHSA</sequence>
<accession>A0A4Y2V3Q7</accession>
<reference evidence="1 2" key="1">
    <citation type="journal article" date="2019" name="Sci. Rep.">
        <title>Orb-weaving spider Araneus ventricosus genome elucidates the spidroin gene catalogue.</title>
        <authorList>
            <person name="Kono N."/>
            <person name="Nakamura H."/>
            <person name="Ohtoshi R."/>
            <person name="Moran D.A.P."/>
            <person name="Shinohara A."/>
            <person name="Yoshida Y."/>
            <person name="Fujiwara M."/>
            <person name="Mori M."/>
            <person name="Tomita M."/>
            <person name="Arakawa K."/>
        </authorList>
    </citation>
    <scope>NUCLEOTIDE SEQUENCE [LARGE SCALE GENOMIC DNA]</scope>
</reference>
<keyword evidence="2" id="KW-1185">Reference proteome</keyword>
<dbReference type="EMBL" id="BGPR01043300">
    <property type="protein sequence ID" value="GBO19879.1"/>
    <property type="molecule type" value="Genomic_DNA"/>
</dbReference>
<evidence type="ECO:0000313" key="1">
    <source>
        <dbReference type="EMBL" id="GBO19879.1"/>
    </source>
</evidence>
<protein>
    <submittedName>
        <fullName evidence="1">Uncharacterized protein</fullName>
    </submittedName>
</protein>
<gene>
    <name evidence="1" type="ORF">AVEN_142655_1</name>
</gene>
<dbReference type="Proteomes" id="UP000499080">
    <property type="component" value="Unassembled WGS sequence"/>
</dbReference>
<evidence type="ECO:0000313" key="2">
    <source>
        <dbReference type="Proteomes" id="UP000499080"/>
    </source>
</evidence>
<dbReference type="AlphaFoldDB" id="A0A4Y2V3Q7"/>
<organism evidence="1 2">
    <name type="scientific">Araneus ventricosus</name>
    <name type="common">Orbweaver spider</name>
    <name type="synonym">Epeira ventricosa</name>
    <dbReference type="NCBI Taxonomy" id="182803"/>
    <lineage>
        <taxon>Eukaryota</taxon>
        <taxon>Metazoa</taxon>
        <taxon>Ecdysozoa</taxon>
        <taxon>Arthropoda</taxon>
        <taxon>Chelicerata</taxon>
        <taxon>Arachnida</taxon>
        <taxon>Araneae</taxon>
        <taxon>Araneomorphae</taxon>
        <taxon>Entelegynae</taxon>
        <taxon>Araneoidea</taxon>
        <taxon>Araneidae</taxon>
        <taxon>Araneus</taxon>
    </lineage>
</organism>